<name>A0A7X0YJP5_9LIST</name>
<sequence length="86" mass="10016">MEESYRETMNRLLDIIEPSSKIMYEEGQISIVKATRNRVESAVTELENAVEDLAAYEQDMQMKKATHPPLQHKFRESVAFSKLQQK</sequence>
<evidence type="ECO:0000313" key="3">
    <source>
        <dbReference type="Proteomes" id="UP000529446"/>
    </source>
</evidence>
<organism evidence="2 3">
    <name type="scientific">Listeria booriae</name>
    <dbReference type="NCBI Taxonomy" id="1552123"/>
    <lineage>
        <taxon>Bacteria</taxon>
        <taxon>Bacillati</taxon>
        <taxon>Bacillota</taxon>
        <taxon>Bacilli</taxon>
        <taxon>Bacillales</taxon>
        <taxon>Listeriaceae</taxon>
        <taxon>Listeria</taxon>
    </lineage>
</organism>
<proteinExistence type="predicted"/>
<dbReference type="AlphaFoldDB" id="A0A7X0YJP5"/>
<feature type="region of interest" description="Disordered" evidence="1">
    <location>
        <begin position="64"/>
        <end position="86"/>
    </location>
</feature>
<protein>
    <submittedName>
        <fullName evidence="2">Uncharacterized protein</fullName>
    </submittedName>
</protein>
<dbReference type="RefSeq" id="WP_185535104.1">
    <property type="nucleotide sequence ID" value="NZ_JAARXI010000002.1"/>
</dbReference>
<comment type="caution">
    <text evidence="2">The sequence shown here is derived from an EMBL/GenBank/DDBJ whole genome shotgun (WGS) entry which is preliminary data.</text>
</comment>
<gene>
    <name evidence="2" type="ORF">HCB06_03740</name>
</gene>
<accession>A0A7X0YJP5</accession>
<dbReference type="Proteomes" id="UP000529446">
    <property type="component" value="Unassembled WGS sequence"/>
</dbReference>
<evidence type="ECO:0000313" key="2">
    <source>
        <dbReference type="EMBL" id="MBC2115723.1"/>
    </source>
</evidence>
<dbReference type="EMBL" id="JAARXI010000002">
    <property type="protein sequence ID" value="MBC2115723.1"/>
    <property type="molecule type" value="Genomic_DNA"/>
</dbReference>
<evidence type="ECO:0000256" key="1">
    <source>
        <dbReference type="SAM" id="MobiDB-lite"/>
    </source>
</evidence>
<reference evidence="2 3" key="1">
    <citation type="submission" date="2020-03" db="EMBL/GenBank/DDBJ databases">
        <title>Soil Listeria distribution.</title>
        <authorList>
            <person name="Liao J."/>
            <person name="Wiedmann M."/>
        </authorList>
    </citation>
    <scope>NUCLEOTIDE SEQUENCE [LARGE SCALE GENOMIC DNA]</scope>
    <source>
        <strain evidence="2 3">FSL L7-0360</strain>
    </source>
</reference>